<keyword evidence="1" id="KW-0472">Membrane</keyword>
<sequence length="73" mass="7859">MAKTFTFAILHFSVAFTVAYVLTGSIVIGGVMALIEPAINTVVFYFHERAWQTVAARKAALAASAPHGHYMAC</sequence>
<accession>A0A1H3YNR3</accession>
<evidence type="ECO:0000313" key="4">
    <source>
        <dbReference type="Proteomes" id="UP000199397"/>
    </source>
</evidence>
<feature type="transmembrane region" description="Helical" evidence="1">
    <location>
        <begin position="12"/>
        <end position="35"/>
    </location>
</feature>
<gene>
    <name evidence="3" type="ORF">SAMN05660964_00976</name>
</gene>
<evidence type="ECO:0000313" key="3">
    <source>
        <dbReference type="EMBL" id="SEA12664.1"/>
    </source>
</evidence>
<dbReference type="OrthoDB" id="9133582at2"/>
<proteinExistence type="predicted"/>
<protein>
    <submittedName>
        <fullName evidence="3">Uncharacterized membrane protein</fullName>
    </submittedName>
</protein>
<feature type="domain" description="DUF2061" evidence="2">
    <location>
        <begin position="1"/>
        <end position="52"/>
    </location>
</feature>
<reference evidence="3 4" key="1">
    <citation type="submission" date="2016-10" db="EMBL/GenBank/DDBJ databases">
        <authorList>
            <person name="de Groot N.N."/>
        </authorList>
    </citation>
    <scope>NUCLEOTIDE SEQUENCE [LARGE SCALE GENOMIC DNA]</scope>
    <source>
        <strain evidence="3 4">DSM 21228</strain>
    </source>
</reference>
<dbReference type="STRING" id="525918.SAMN05660964_00976"/>
<dbReference type="EMBL" id="FNQP01000004">
    <property type="protein sequence ID" value="SEA12664.1"/>
    <property type="molecule type" value="Genomic_DNA"/>
</dbReference>
<evidence type="ECO:0000256" key="1">
    <source>
        <dbReference type="SAM" id="Phobius"/>
    </source>
</evidence>
<dbReference type="Pfam" id="PF09834">
    <property type="entry name" value="DUF2061"/>
    <property type="match status" value="1"/>
</dbReference>
<evidence type="ECO:0000259" key="2">
    <source>
        <dbReference type="Pfam" id="PF09834"/>
    </source>
</evidence>
<dbReference type="AlphaFoldDB" id="A0A1H3YNR3"/>
<dbReference type="Proteomes" id="UP000199397">
    <property type="component" value="Unassembled WGS sequence"/>
</dbReference>
<dbReference type="RefSeq" id="WP_093065959.1">
    <property type="nucleotide sequence ID" value="NZ_FNQP01000004.1"/>
</dbReference>
<keyword evidence="1" id="KW-1133">Transmembrane helix</keyword>
<keyword evidence="1" id="KW-0812">Transmembrane</keyword>
<organism evidence="3 4">
    <name type="scientific">Thiothrix caldifontis</name>
    <dbReference type="NCBI Taxonomy" id="525918"/>
    <lineage>
        <taxon>Bacteria</taxon>
        <taxon>Pseudomonadati</taxon>
        <taxon>Pseudomonadota</taxon>
        <taxon>Gammaproteobacteria</taxon>
        <taxon>Thiotrichales</taxon>
        <taxon>Thiotrichaceae</taxon>
        <taxon>Thiothrix</taxon>
    </lineage>
</organism>
<dbReference type="InterPro" id="IPR018638">
    <property type="entry name" value="DUF2061_membrane"/>
</dbReference>
<name>A0A1H3YNR3_9GAMM</name>
<keyword evidence="4" id="KW-1185">Reference proteome</keyword>